<evidence type="ECO:0000313" key="4">
    <source>
        <dbReference type="Proteomes" id="UP000294513"/>
    </source>
</evidence>
<keyword evidence="2" id="KW-1133">Transmembrane helix</keyword>
<comment type="caution">
    <text evidence="3">The sequence shown here is derived from an EMBL/GenBank/DDBJ whole genome shotgun (WGS) entry which is preliminary data.</text>
</comment>
<accession>A0A4R5B117</accession>
<feature type="compositionally biased region" description="Gly residues" evidence="1">
    <location>
        <begin position="42"/>
        <end position="53"/>
    </location>
</feature>
<evidence type="ECO:0000256" key="2">
    <source>
        <dbReference type="SAM" id="Phobius"/>
    </source>
</evidence>
<reference evidence="3 4" key="1">
    <citation type="submission" date="2019-03" db="EMBL/GenBank/DDBJ databases">
        <title>Draft genome sequences of novel Actinobacteria.</title>
        <authorList>
            <person name="Sahin N."/>
            <person name="Ay H."/>
            <person name="Saygin H."/>
        </authorList>
    </citation>
    <scope>NUCLEOTIDE SEQUENCE [LARGE SCALE GENOMIC DNA]</scope>
    <source>
        <strain evidence="3 4">H3C3</strain>
    </source>
</reference>
<dbReference type="EMBL" id="SMKU01000168">
    <property type="protein sequence ID" value="TDD79708.1"/>
    <property type="molecule type" value="Genomic_DNA"/>
</dbReference>
<evidence type="ECO:0000313" key="3">
    <source>
        <dbReference type="EMBL" id="TDD79708.1"/>
    </source>
</evidence>
<keyword evidence="2" id="KW-0812">Transmembrane</keyword>
<keyword evidence="2" id="KW-0472">Membrane</keyword>
<dbReference type="AlphaFoldDB" id="A0A4R5B117"/>
<keyword evidence="4" id="KW-1185">Reference proteome</keyword>
<name>A0A4R5B117_9ACTN</name>
<dbReference type="Proteomes" id="UP000294513">
    <property type="component" value="Unassembled WGS sequence"/>
</dbReference>
<feature type="transmembrane region" description="Helical" evidence="2">
    <location>
        <begin position="14"/>
        <end position="32"/>
    </location>
</feature>
<feature type="region of interest" description="Disordered" evidence="1">
    <location>
        <begin position="39"/>
        <end position="111"/>
    </location>
</feature>
<dbReference type="OrthoDB" id="3477965at2"/>
<protein>
    <submittedName>
        <fullName evidence="3">Uncharacterized protein</fullName>
    </submittedName>
</protein>
<feature type="compositionally biased region" description="Gly residues" evidence="1">
    <location>
        <begin position="92"/>
        <end position="108"/>
    </location>
</feature>
<evidence type="ECO:0000256" key="1">
    <source>
        <dbReference type="SAM" id="MobiDB-lite"/>
    </source>
</evidence>
<proteinExistence type="predicted"/>
<sequence>MKSTRPARPILGQAAGYGGAVLLVVVAVVVLLRPLVDEGKDGTGAAGPQGAAGPGAAVPTGQQVAPGVSVPPVDPIGPVPRRTKSGQPDPGGPQGGGPQMPGQNGSGTGATWCPQGTAYWRVATKGVDVVITVSASGAVRAEVTVQGHAPQARQATVRGGAPHAFHFTDIPPHLVQRVKITTVSVGVTMQTCYARVA</sequence>
<dbReference type="RefSeq" id="WP_131898147.1">
    <property type="nucleotide sequence ID" value="NZ_SMKU01000168.1"/>
</dbReference>
<organism evidence="3 4">
    <name type="scientific">Actinomadura rubrisoli</name>
    <dbReference type="NCBI Taxonomy" id="2530368"/>
    <lineage>
        <taxon>Bacteria</taxon>
        <taxon>Bacillati</taxon>
        <taxon>Actinomycetota</taxon>
        <taxon>Actinomycetes</taxon>
        <taxon>Streptosporangiales</taxon>
        <taxon>Thermomonosporaceae</taxon>
        <taxon>Actinomadura</taxon>
    </lineage>
</organism>
<gene>
    <name evidence="3" type="ORF">E1298_27220</name>
</gene>
<feature type="compositionally biased region" description="Low complexity" evidence="1">
    <location>
        <begin position="54"/>
        <end position="63"/>
    </location>
</feature>